<feature type="transmembrane region" description="Helical" evidence="1">
    <location>
        <begin position="40"/>
        <end position="59"/>
    </location>
</feature>
<evidence type="ECO:0000313" key="3">
    <source>
        <dbReference type="Proteomes" id="UP000073816"/>
    </source>
</evidence>
<keyword evidence="1" id="KW-0812">Transmembrane</keyword>
<proteinExistence type="predicted"/>
<gene>
    <name evidence="2" type="ORF">AO498_14960</name>
</gene>
<dbReference type="AlphaFoldDB" id="A0A142ERJ7"/>
<evidence type="ECO:0000256" key="1">
    <source>
        <dbReference type="SAM" id="Phobius"/>
    </source>
</evidence>
<dbReference type="KEGG" id="alm:AO498_14960"/>
<keyword evidence="1" id="KW-0472">Membrane</keyword>
<dbReference type="Proteomes" id="UP000073816">
    <property type="component" value="Chromosome"/>
</dbReference>
<reference evidence="3" key="1">
    <citation type="submission" date="2015-09" db="EMBL/GenBank/DDBJ databases">
        <title>Complete sequence of Algoriphagus sp. M8-2.</title>
        <authorList>
            <person name="Shintani M."/>
        </authorList>
    </citation>
    <scope>NUCLEOTIDE SEQUENCE [LARGE SCALE GENOMIC DNA]</scope>
    <source>
        <strain evidence="3">M8-2</strain>
    </source>
</reference>
<keyword evidence="1" id="KW-1133">Transmembrane helix</keyword>
<dbReference type="STRING" id="1727163.AO498_14960"/>
<organism evidence="2 3">
    <name type="scientific">Algoriphagus sanaruensis</name>
    <dbReference type="NCBI Taxonomy" id="1727163"/>
    <lineage>
        <taxon>Bacteria</taxon>
        <taxon>Pseudomonadati</taxon>
        <taxon>Bacteroidota</taxon>
        <taxon>Cytophagia</taxon>
        <taxon>Cytophagales</taxon>
        <taxon>Cyclobacteriaceae</taxon>
        <taxon>Algoriphagus</taxon>
    </lineage>
</organism>
<evidence type="ECO:0000313" key="2">
    <source>
        <dbReference type="EMBL" id="AMQ57752.1"/>
    </source>
</evidence>
<sequence length="68" mass="7390">MMMKPKTRWFIQSVIGLLLTGAGLTVAIDAGVEKFSGGEWFWQGTLGLILFNAGLSLVIDGTKYRVKG</sequence>
<name>A0A142ERJ7_9BACT</name>
<keyword evidence="3" id="KW-1185">Reference proteome</keyword>
<reference evidence="2 3" key="2">
    <citation type="journal article" date="2016" name="Genome Announc.">
        <title>Complete Genome Sequence of Algoriphagus sp. Strain M8-2, Isolated from a Brackish Lake.</title>
        <authorList>
            <person name="Muraguchi Y."/>
            <person name="Kushimoto K."/>
            <person name="Ohtsubo Y."/>
            <person name="Suzuki T."/>
            <person name="Dohra H."/>
            <person name="Kimbara K."/>
            <person name="Shintani M."/>
        </authorList>
    </citation>
    <scope>NUCLEOTIDE SEQUENCE [LARGE SCALE GENOMIC DNA]</scope>
    <source>
        <strain evidence="2 3">M8-2</strain>
    </source>
</reference>
<dbReference type="PATRIC" id="fig|1727163.4.peg.3140"/>
<accession>A0A142ERJ7</accession>
<dbReference type="EMBL" id="CP012836">
    <property type="protein sequence ID" value="AMQ57752.1"/>
    <property type="molecule type" value="Genomic_DNA"/>
</dbReference>
<protein>
    <submittedName>
        <fullName evidence="2">Uncharacterized protein</fullName>
    </submittedName>
</protein>